<evidence type="ECO:0008006" key="3">
    <source>
        <dbReference type="Google" id="ProtNLM"/>
    </source>
</evidence>
<feature type="region of interest" description="Disordered" evidence="1">
    <location>
        <begin position="1"/>
        <end position="29"/>
    </location>
</feature>
<dbReference type="SUPFAM" id="SSF52540">
    <property type="entry name" value="P-loop containing nucleoside triphosphate hydrolases"/>
    <property type="match status" value="1"/>
</dbReference>
<gene>
    <name evidence="2" type="ORF">METZ01_LOCUS258719</name>
</gene>
<dbReference type="Gene3D" id="3.40.50.300">
    <property type="entry name" value="P-loop containing nucleotide triphosphate hydrolases"/>
    <property type="match status" value="1"/>
</dbReference>
<feature type="non-terminal residue" evidence="2">
    <location>
        <position position="29"/>
    </location>
</feature>
<organism evidence="2">
    <name type="scientific">marine metagenome</name>
    <dbReference type="NCBI Taxonomy" id="408172"/>
    <lineage>
        <taxon>unclassified sequences</taxon>
        <taxon>metagenomes</taxon>
        <taxon>ecological metagenomes</taxon>
    </lineage>
</organism>
<accession>A0A382J2T2</accession>
<reference evidence="2" key="1">
    <citation type="submission" date="2018-05" db="EMBL/GenBank/DDBJ databases">
        <authorList>
            <person name="Lanie J.A."/>
            <person name="Ng W.-L."/>
            <person name="Kazmierczak K.M."/>
            <person name="Andrzejewski T.M."/>
            <person name="Davidsen T.M."/>
            <person name="Wayne K.J."/>
            <person name="Tettelin H."/>
            <person name="Glass J.I."/>
            <person name="Rusch D."/>
            <person name="Podicherti R."/>
            <person name="Tsui H.-C.T."/>
            <person name="Winkler M.E."/>
        </authorList>
    </citation>
    <scope>NUCLEOTIDE SEQUENCE</scope>
</reference>
<proteinExistence type="predicted"/>
<name>A0A382J2T2_9ZZZZ</name>
<protein>
    <recommendedName>
        <fullName evidence="3">Thymidylate kinase-like domain-containing protein</fullName>
    </recommendedName>
</protein>
<dbReference type="AlphaFoldDB" id="A0A382J2T2"/>
<dbReference type="InterPro" id="IPR027417">
    <property type="entry name" value="P-loop_NTPase"/>
</dbReference>
<sequence length="29" mass="3215">MNQGKLIVLDGTDGSGKETQTRLLKKRLN</sequence>
<evidence type="ECO:0000256" key="1">
    <source>
        <dbReference type="SAM" id="MobiDB-lite"/>
    </source>
</evidence>
<evidence type="ECO:0000313" key="2">
    <source>
        <dbReference type="EMBL" id="SVC05865.1"/>
    </source>
</evidence>
<dbReference type="EMBL" id="UINC01071161">
    <property type="protein sequence ID" value="SVC05865.1"/>
    <property type="molecule type" value="Genomic_DNA"/>
</dbReference>